<proteinExistence type="predicted"/>
<sequence length="89" mass="9818">MLEYQAKYAQELAISQRIASAEEVEIEEYYEGEGEGSLGLKAKEGKVALGASGSGRKVTKRVYRFTGFNDKTLEAISEEFNTTQSSNVE</sequence>
<dbReference type="STRING" id="1266845.Q783_09940"/>
<reference evidence="1 2" key="1">
    <citation type="journal article" date="2013" name="Genome Announc.">
        <title>Complete Genome Sequence of Carnobacterium gilichinskyi Strain WN1359T (DSM 27470T).</title>
        <authorList>
            <person name="Leonard M.T."/>
            <person name="Panayotova N."/>
            <person name="Farmerie W.G."/>
            <person name="Triplett E.W."/>
            <person name="Nicholson W.L."/>
        </authorList>
    </citation>
    <scope>NUCLEOTIDE SEQUENCE [LARGE SCALE GENOMIC DNA]</scope>
    <source>
        <strain evidence="1 2">WN1359</strain>
    </source>
</reference>
<dbReference type="PATRIC" id="fig|1266845.5.peg.1882"/>
<evidence type="ECO:0000313" key="1">
    <source>
        <dbReference type="EMBL" id="AGY82489.1"/>
    </source>
</evidence>
<dbReference type="HOGENOM" id="CLU_2449180_0_0_9"/>
<gene>
    <name evidence="1" type="ORF">Q783_09940</name>
</gene>
<evidence type="ECO:0000313" key="2">
    <source>
        <dbReference type="Proteomes" id="UP000017469"/>
    </source>
</evidence>
<name>U5SB22_9LACT</name>
<dbReference type="AlphaFoldDB" id="U5SB22"/>
<dbReference type="EMBL" id="CP006812">
    <property type="protein sequence ID" value="AGY82489.1"/>
    <property type="molecule type" value="Genomic_DNA"/>
</dbReference>
<accession>U5SB22</accession>
<dbReference type="Proteomes" id="UP000017469">
    <property type="component" value="Chromosome"/>
</dbReference>
<dbReference type="KEGG" id="caw:Q783_09940"/>
<organism evidence="1 2">
    <name type="scientific">Carnobacterium inhibens subsp. gilichinskyi</name>
    <dbReference type="NCBI Taxonomy" id="1266845"/>
    <lineage>
        <taxon>Bacteria</taxon>
        <taxon>Bacillati</taxon>
        <taxon>Bacillota</taxon>
        <taxon>Bacilli</taxon>
        <taxon>Lactobacillales</taxon>
        <taxon>Carnobacteriaceae</taxon>
        <taxon>Carnobacterium</taxon>
    </lineage>
</organism>
<dbReference type="RefSeq" id="WP_023179268.1">
    <property type="nucleotide sequence ID" value="NC_022606.1"/>
</dbReference>
<protein>
    <submittedName>
        <fullName evidence="1">Uncharacterized protein</fullName>
    </submittedName>
</protein>
<dbReference type="eggNOG" id="ENOG50337FS">
    <property type="taxonomic scope" value="Bacteria"/>
</dbReference>